<dbReference type="PRINTS" id="PR00603">
    <property type="entry name" value="CYTOCHROMEC1"/>
</dbReference>
<dbReference type="GO" id="GO:0020037">
    <property type="term" value="F:heme binding"/>
    <property type="evidence" value="ECO:0007669"/>
    <property type="project" value="InterPro"/>
</dbReference>
<feature type="binding site" description="covalent" evidence="8">
    <location>
        <position position="54"/>
    </location>
    <ligand>
        <name>heme c</name>
        <dbReference type="ChEBI" id="CHEBI:61717"/>
    </ligand>
</feature>
<dbReference type="InterPro" id="IPR036909">
    <property type="entry name" value="Cyt_c-like_dom_sf"/>
</dbReference>
<dbReference type="GO" id="GO:0009055">
    <property type="term" value="F:electron transfer activity"/>
    <property type="evidence" value="ECO:0007669"/>
    <property type="project" value="InterPro"/>
</dbReference>
<dbReference type="InterPro" id="IPR009056">
    <property type="entry name" value="Cyt_c-like_dom"/>
</dbReference>
<name>A0A1Y1QP77_9GAMM</name>
<evidence type="ECO:0000256" key="2">
    <source>
        <dbReference type="ARBA" id="ARBA00022617"/>
    </source>
</evidence>
<dbReference type="EMBL" id="MTEJ01000117">
    <property type="protein sequence ID" value="OQX10280.1"/>
    <property type="molecule type" value="Genomic_DNA"/>
</dbReference>
<keyword evidence="2 8" id="KW-0349">Heme</keyword>
<dbReference type="AlphaFoldDB" id="A0A1Y1QP77"/>
<dbReference type="PANTHER" id="PTHR10266">
    <property type="entry name" value="CYTOCHROME C1"/>
    <property type="match status" value="1"/>
</dbReference>
<evidence type="ECO:0000256" key="10">
    <source>
        <dbReference type="SAM" id="SignalP"/>
    </source>
</evidence>
<dbReference type="PANTHER" id="PTHR10266:SF3">
    <property type="entry name" value="CYTOCHROME C1, HEME PROTEIN, MITOCHONDRIAL"/>
    <property type="match status" value="1"/>
</dbReference>
<keyword evidence="5 9" id="KW-1133">Transmembrane helix</keyword>
<evidence type="ECO:0000256" key="6">
    <source>
        <dbReference type="ARBA" id="ARBA00023004"/>
    </source>
</evidence>
<evidence type="ECO:0000259" key="11">
    <source>
        <dbReference type="PROSITE" id="PS51007"/>
    </source>
</evidence>
<dbReference type="Pfam" id="PF02167">
    <property type="entry name" value="Cytochrom_C1"/>
    <property type="match status" value="1"/>
</dbReference>
<dbReference type="PROSITE" id="PS51007">
    <property type="entry name" value="CYTC"/>
    <property type="match status" value="1"/>
</dbReference>
<feature type="signal peptide" evidence="10">
    <location>
        <begin position="1"/>
        <end position="23"/>
    </location>
</feature>
<evidence type="ECO:0000256" key="8">
    <source>
        <dbReference type="PIRSR" id="PIRSR602326-1"/>
    </source>
</evidence>
<keyword evidence="6 8" id="KW-0408">Iron</keyword>
<protein>
    <submittedName>
        <fullName evidence="12">Cytochrome c1</fullName>
    </submittedName>
</protein>
<evidence type="ECO:0000256" key="4">
    <source>
        <dbReference type="ARBA" id="ARBA00022723"/>
    </source>
</evidence>
<proteinExistence type="predicted"/>
<evidence type="ECO:0000256" key="7">
    <source>
        <dbReference type="ARBA" id="ARBA00023136"/>
    </source>
</evidence>
<comment type="subcellular location">
    <subcellularLocation>
        <location evidence="1">Membrane</location>
    </subcellularLocation>
</comment>
<evidence type="ECO:0000256" key="3">
    <source>
        <dbReference type="ARBA" id="ARBA00022692"/>
    </source>
</evidence>
<keyword evidence="10" id="KW-0732">Signal</keyword>
<dbReference type="Proteomes" id="UP000192491">
    <property type="component" value="Unassembled WGS sequence"/>
</dbReference>
<feature type="binding site" description="covalent" evidence="8">
    <location>
        <position position="57"/>
    </location>
    <ligand>
        <name>heme c</name>
        <dbReference type="ChEBI" id="CHEBI:61717"/>
    </ligand>
</feature>
<evidence type="ECO:0000256" key="5">
    <source>
        <dbReference type="ARBA" id="ARBA00022989"/>
    </source>
</evidence>
<feature type="domain" description="Cytochrome c" evidence="11">
    <location>
        <begin position="41"/>
        <end position="219"/>
    </location>
</feature>
<feature type="transmembrane region" description="Helical" evidence="9">
    <location>
        <begin position="226"/>
        <end position="244"/>
    </location>
</feature>
<keyword evidence="4 8" id="KW-0479">Metal-binding</keyword>
<evidence type="ECO:0000256" key="1">
    <source>
        <dbReference type="ARBA" id="ARBA00004370"/>
    </source>
</evidence>
<dbReference type="GO" id="GO:0046872">
    <property type="term" value="F:metal ion binding"/>
    <property type="evidence" value="ECO:0007669"/>
    <property type="project" value="UniProtKB-KW"/>
</dbReference>
<evidence type="ECO:0000256" key="9">
    <source>
        <dbReference type="SAM" id="Phobius"/>
    </source>
</evidence>
<comment type="cofactor">
    <cofactor evidence="8">
        <name>heme c</name>
        <dbReference type="ChEBI" id="CHEBI:61717"/>
    </cofactor>
    <text evidence="8">Binds 1 heme c group covalently per subunit.</text>
</comment>
<evidence type="ECO:0000313" key="12">
    <source>
        <dbReference type="EMBL" id="OQX10280.1"/>
    </source>
</evidence>
<keyword evidence="7 9" id="KW-0472">Membrane</keyword>
<comment type="caution">
    <text evidence="12">The sequence shown here is derived from an EMBL/GenBank/DDBJ whole genome shotgun (WGS) entry which is preliminary data.</text>
</comment>
<organism evidence="12 13">
    <name type="scientific">Thiothrix lacustris</name>
    <dbReference type="NCBI Taxonomy" id="525917"/>
    <lineage>
        <taxon>Bacteria</taxon>
        <taxon>Pseudomonadati</taxon>
        <taxon>Pseudomonadota</taxon>
        <taxon>Gammaproteobacteria</taxon>
        <taxon>Thiotrichales</taxon>
        <taxon>Thiotrichaceae</taxon>
        <taxon>Thiothrix</taxon>
    </lineage>
</organism>
<reference evidence="12 13" key="1">
    <citation type="submission" date="2017-01" db="EMBL/GenBank/DDBJ databases">
        <title>Novel large sulfur bacteria in the metagenomes of groundwater-fed chemosynthetic microbial mats in the Lake Huron basin.</title>
        <authorList>
            <person name="Sharrar A.M."/>
            <person name="Flood B.E."/>
            <person name="Bailey J.V."/>
            <person name="Jones D.S."/>
            <person name="Biddanda B."/>
            <person name="Ruberg S.A."/>
            <person name="Marcus D.N."/>
            <person name="Dick G.J."/>
        </authorList>
    </citation>
    <scope>NUCLEOTIDE SEQUENCE [LARGE SCALE GENOMIC DNA]</scope>
    <source>
        <strain evidence="12">A8</strain>
    </source>
</reference>
<gene>
    <name evidence="12" type="ORF">BWK73_20750</name>
</gene>
<accession>A0A1Y1QP77</accession>
<sequence length="253" mass="28668">MKKFMINAMFALSAFLMTTTAFASGDHIELDDANVDIHNKPSLQRGAKYFVNYCMGCHSLNFSRYNRMATDLGFTEEQAAKYLIFTRDEDGELNKPSALMKNGMSQKQSAEWFGAPPPDLSLVGRSRGSDWIYSYLKAFYLDPSRPLGVNNTVFPNAGMPHVLWELQGLQEKHCTKGEGEHATEHCELKLVKTGSMTPVEYDQTIRDITNFLTYVGEPAALHRTTYGVFTLLFLALFGVVAYFLKKEYWKDVH</sequence>
<dbReference type="InterPro" id="IPR002326">
    <property type="entry name" value="Cyt_c1"/>
</dbReference>
<keyword evidence="3 9" id="KW-0812">Transmembrane</keyword>
<dbReference type="GO" id="GO:0016020">
    <property type="term" value="C:membrane"/>
    <property type="evidence" value="ECO:0007669"/>
    <property type="project" value="UniProtKB-SubCell"/>
</dbReference>
<feature type="binding site" description="covalent" evidence="8">
    <location>
        <position position="58"/>
    </location>
    <ligand>
        <name>heme c</name>
        <dbReference type="ChEBI" id="CHEBI:61717"/>
    </ligand>
</feature>
<dbReference type="Gene3D" id="1.10.760.10">
    <property type="entry name" value="Cytochrome c-like domain"/>
    <property type="match status" value="1"/>
</dbReference>
<dbReference type="SUPFAM" id="SSF46626">
    <property type="entry name" value="Cytochrome c"/>
    <property type="match status" value="1"/>
</dbReference>
<feature type="chain" id="PRO_5012869666" evidence="10">
    <location>
        <begin position="24"/>
        <end position="253"/>
    </location>
</feature>
<evidence type="ECO:0000313" key="13">
    <source>
        <dbReference type="Proteomes" id="UP000192491"/>
    </source>
</evidence>